<dbReference type="SMART" id="SM00248">
    <property type="entry name" value="ANK"/>
    <property type="match status" value="9"/>
</dbReference>
<keyword evidence="4 8" id="KW-1133">Transmembrane helix</keyword>
<feature type="transmembrane region" description="Helical" evidence="8">
    <location>
        <begin position="529"/>
        <end position="548"/>
    </location>
</feature>
<dbReference type="PANTHER" id="PTHR24186:SF50">
    <property type="entry name" value="ANKYRIN REPEAT-CONTAINING PROTEIN ITN1-LIKE ISOFORM X1"/>
    <property type="match status" value="1"/>
</dbReference>
<evidence type="ECO:0000256" key="5">
    <source>
        <dbReference type="ARBA" id="ARBA00023043"/>
    </source>
</evidence>
<sequence>MQGEIDPNQQVTPHNNTILHIAVRFNQKGITEGVLRLCPRLLGKTNANGDSPLHIAAKIGNQEIVQLLIGDFIDVEIRRAALRTKNLKEEDTALHVAVKNGHFGVVQLLTQNDRELLNLVNKANESPLFLAVEGSFLDIARHILTFGEASCHGFNGMNALHTAVVRAHHAGMLECQASELSLERIRRMLSNFYLYAGDQCINTLHNQTHQQTYIDIMGLLLQREGLATQQDQLFGWTPLHCAAHVGNQEATRLLLQRFPTRIAYLRDNQGMSALHIAAKQGHVNVMEEIIDRNPDACESIDNRGWNPLHVAIANAKLNVVRFILNEPRLDSLINAADNEGNTPLHLAAGRDRYSIITILVNDSRVNKKAQNLIYQMPIDFILNNPNLGELDKSKIVRKLDKQGGRASLRSLVNRINSHEIRTNTEVGHENNETRSHGLKNIFNIHLLVASLIATVTFTAGFAMPGGYEQDLSSTKGMAMLSNKTSFKVFVIADSIAFYCSSVSVFIQFWGCLEHNYHLLLRFTRVAATLTYISSLGMALAFTSAIHAVIPHSTMLAYYTIVSGVCCALAYIFGFL</sequence>
<protein>
    <submittedName>
        <fullName evidence="11">Ankyrin repeat-containing protein NPR4</fullName>
    </submittedName>
</protein>
<evidence type="ECO:0000313" key="10">
    <source>
        <dbReference type="Proteomes" id="UP001652623"/>
    </source>
</evidence>
<evidence type="ECO:0000256" key="8">
    <source>
        <dbReference type="SAM" id="Phobius"/>
    </source>
</evidence>
<evidence type="ECO:0000256" key="2">
    <source>
        <dbReference type="ARBA" id="ARBA00022692"/>
    </source>
</evidence>
<feature type="domain" description="PGG" evidence="9">
    <location>
        <begin position="436"/>
        <end position="547"/>
    </location>
</feature>
<keyword evidence="10" id="KW-1185">Reference proteome</keyword>
<dbReference type="InterPro" id="IPR002110">
    <property type="entry name" value="Ankyrin_rpt"/>
</dbReference>
<organism evidence="10 11">
    <name type="scientific">Ziziphus jujuba</name>
    <name type="common">Chinese jujube</name>
    <name type="synonym">Ziziphus sativa</name>
    <dbReference type="NCBI Taxonomy" id="326968"/>
    <lineage>
        <taxon>Eukaryota</taxon>
        <taxon>Viridiplantae</taxon>
        <taxon>Streptophyta</taxon>
        <taxon>Embryophyta</taxon>
        <taxon>Tracheophyta</taxon>
        <taxon>Spermatophyta</taxon>
        <taxon>Magnoliopsida</taxon>
        <taxon>eudicotyledons</taxon>
        <taxon>Gunneridae</taxon>
        <taxon>Pentapetalae</taxon>
        <taxon>rosids</taxon>
        <taxon>fabids</taxon>
        <taxon>Rosales</taxon>
        <taxon>Rhamnaceae</taxon>
        <taxon>Paliureae</taxon>
        <taxon>Ziziphus</taxon>
    </lineage>
</organism>
<evidence type="ECO:0000256" key="3">
    <source>
        <dbReference type="ARBA" id="ARBA00022737"/>
    </source>
</evidence>
<evidence type="ECO:0000256" key="7">
    <source>
        <dbReference type="PROSITE-ProRule" id="PRU00023"/>
    </source>
</evidence>
<comment type="subcellular location">
    <subcellularLocation>
        <location evidence="1">Membrane</location>
        <topology evidence="1">Multi-pass membrane protein</topology>
    </subcellularLocation>
</comment>
<dbReference type="SUPFAM" id="SSF48403">
    <property type="entry name" value="Ankyrin repeat"/>
    <property type="match status" value="2"/>
</dbReference>
<feature type="transmembrane region" description="Helical" evidence="8">
    <location>
        <begin position="488"/>
        <end position="509"/>
    </location>
</feature>
<evidence type="ECO:0000256" key="6">
    <source>
        <dbReference type="ARBA" id="ARBA00023136"/>
    </source>
</evidence>
<gene>
    <name evidence="11" type="primary">LOC107415511</name>
</gene>
<dbReference type="InterPro" id="IPR026961">
    <property type="entry name" value="PGG_dom"/>
</dbReference>
<feature type="repeat" description="ANK" evidence="7">
    <location>
        <begin position="339"/>
        <end position="361"/>
    </location>
</feature>
<dbReference type="PANTHER" id="PTHR24186">
    <property type="entry name" value="PROTEIN PHOSPHATASE 1 REGULATORY SUBUNIT"/>
    <property type="match status" value="1"/>
</dbReference>
<feature type="repeat" description="ANK" evidence="7">
    <location>
        <begin position="269"/>
        <end position="295"/>
    </location>
</feature>
<dbReference type="Proteomes" id="UP001652623">
    <property type="component" value="Chromosome 4"/>
</dbReference>
<evidence type="ECO:0000259" key="9">
    <source>
        <dbReference type="Pfam" id="PF13962"/>
    </source>
</evidence>
<feature type="transmembrane region" description="Helical" evidence="8">
    <location>
        <begin position="555"/>
        <end position="573"/>
    </location>
</feature>
<dbReference type="PROSITE" id="PS50297">
    <property type="entry name" value="ANK_REP_REGION"/>
    <property type="match status" value="5"/>
</dbReference>
<keyword evidence="3" id="KW-0677">Repeat</keyword>
<name>A0ABM3IGT0_ZIZJJ</name>
<keyword evidence="6 8" id="KW-0472">Membrane</keyword>
<reference evidence="11" key="1">
    <citation type="submission" date="2025-08" db="UniProtKB">
        <authorList>
            <consortium name="RefSeq"/>
        </authorList>
    </citation>
    <scope>IDENTIFICATION</scope>
    <source>
        <tissue evidence="11">Seedling</tissue>
    </source>
</reference>
<dbReference type="Gene3D" id="1.25.40.20">
    <property type="entry name" value="Ankyrin repeat-containing domain"/>
    <property type="match status" value="2"/>
</dbReference>
<dbReference type="Pfam" id="PF12796">
    <property type="entry name" value="Ank_2"/>
    <property type="match status" value="3"/>
</dbReference>
<evidence type="ECO:0000256" key="4">
    <source>
        <dbReference type="ARBA" id="ARBA00022989"/>
    </source>
</evidence>
<proteinExistence type="predicted"/>
<evidence type="ECO:0000313" key="11">
    <source>
        <dbReference type="RefSeq" id="XP_048327985.2"/>
    </source>
</evidence>
<keyword evidence="2 8" id="KW-0812">Transmembrane</keyword>
<keyword evidence="5 7" id="KW-0040">ANK repeat</keyword>
<feature type="repeat" description="ANK" evidence="7">
    <location>
        <begin position="89"/>
        <end position="112"/>
    </location>
</feature>
<dbReference type="Pfam" id="PF13962">
    <property type="entry name" value="PGG"/>
    <property type="match status" value="1"/>
</dbReference>
<feature type="repeat" description="ANK" evidence="7">
    <location>
        <begin position="48"/>
        <end position="80"/>
    </location>
</feature>
<accession>A0ABM3IGT0</accession>
<dbReference type="GeneID" id="107415511"/>
<evidence type="ECO:0000256" key="1">
    <source>
        <dbReference type="ARBA" id="ARBA00004141"/>
    </source>
</evidence>
<dbReference type="PROSITE" id="PS50088">
    <property type="entry name" value="ANK_REPEAT"/>
    <property type="match status" value="5"/>
</dbReference>
<dbReference type="RefSeq" id="XP_048327985.2">
    <property type="nucleotide sequence ID" value="XM_048472028.2"/>
</dbReference>
<feature type="transmembrane region" description="Helical" evidence="8">
    <location>
        <begin position="444"/>
        <end position="467"/>
    </location>
</feature>
<dbReference type="InterPro" id="IPR036770">
    <property type="entry name" value="Ankyrin_rpt-contain_sf"/>
</dbReference>
<feature type="repeat" description="ANK" evidence="7">
    <location>
        <begin position="234"/>
        <end position="257"/>
    </location>
</feature>